<dbReference type="KEGG" id="lhk:LHK_02608"/>
<dbReference type="Proteomes" id="UP000002010">
    <property type="component" value="Chromosome"/>
</dbReference>
<keyword evidence="3" id="KW-0472">Membrane</keyword>
<reference evidence="5 6" key="1">
    <citation type="journal article" date="2009" name="PLoS Genet.">
        <title>The complete genome and proteome of Laribacter hongkongensis reveal potential mechanisms for adaptations to different temperatures and habitats.</title>
        <authorList>
            <person name="Woo P.C."/>
            <person name="Lau S.K."/>
            <person name="Tse H."/>
            <person name="Teng J.L."/>
            <person name="Curreem S.O."/>
            <person name="Tsang A.K."/>
            <person name="Fan R.Y."/>
            <person name="Wong G.K."/>
            <person name="Huang Y."/>
            <person name="Loman N.J."/>
            <person name="Snyder L.A."/>
            <person name="Cai J.J."/>
            <person name="Huang J.D."/>
            <person name="Mak W."/>
            <person name="Pallen M.J."/>
            <person name="Lok S."/>
            <person name="Yuen K.Y."/>
        </authorList>
    </citation>
    <scope>NUCLEOTIDE SEQUENCE [LARGE SCALE GENOMIC DNA]</scope>
    <source>
        <strain evidence="5 6">HLHK9</strain>
    </source>
</reference>
<dbReference type="InterPro" id="IPR010090">
    <property type="entry name" value="Phage_tape_meas"/>
</dbReference>
<feature type="transmembrane region" description="Helical" evidence="3">
    <location>
        <begin position="590"/>
        <end position="611"/>
    </location>
</feature>
<keyword evidence="6" id="KW-1185">Reference proteome</keyword>
<feature type="transmembrane region" description="Helical" evidence="3">
    <location>
        <begin position="551"/>
        <end position="578"/>
    </location>
</feature>
<feature type="domain" description="Phage tail tape measure protein" evidence="4">
    <location>
        <begin position="248"/>
        <end position="450"/>
    </location>
</feature>
<dbReference type="STRING" id="557598.LHK_02608"/>
<dbReference type="HOGENOM" id="CLU_006757_5_0_4"/>
<keyword evidence="3" id="KW-1133">Transmembrane helix</keyword>
<evidence type="ECO:0000256" key="3">
    <source>
        <dbReference type="SAM" id="Phobius"/>
    </source>
</evidence>
<proteinExistence type="predicted"/>
<dbReference type="eggNOG" id="COG5283">
    <property type="taxonomic scope" value="Bacteria"/>
</dbReference>
<evidence type="ECO:0000259" key="4">
    <source>
        <dbReference type="Pfam" id="PF10145"/>
    </source>
</evidence>
<organism evidence="5 6">
    <name type="scientific">Laribacter hongkongensis (strain HLHK9)</name>
    <dbReference type="NCBI Taxonomy" id="557598"/>
    <lineage>
        <taxon>Bacteria</taxon>
        <taxon>Pseudomonadati</taxon>
        <taxon>Pseudomonadota</taxon>
        <taxon>Betaproteobacteria</taxon>
        <taxon>Neisseriales</taxon>
        <taxon>Aquaspirillaceae</taxon>
        <taxon>Laribacter</taxon>
    </lineage>
</organism>
<protein>
    <submittedName>
        <fullName evidence="5">Fels-2 prophage protein</fullName>
    </submittedName>
</protein>
<feature type="transmembrane region" description="Helical" evidence="3">
    <location>
        <begin position="623"/>
        <end position="641"/>
    </location>
</feature>
<name>C1DCH0_LARHH</name>
<dbReference type="PANTHER" id="PTHR37813">
    <property type="entry name" value="FELS-2 PROPHAGE PROTEIN"/>
    <property type="match status" value="1"/>
</dbReference>
<dbReference type="EMBL" id="CP001154">
    <property type="protein sequence ID" value="ACO75589.1"/>
    <property type="molecule type" value="Genomic_DNA"/>
</dbReference>
<evidence type="ECO:0000313" key="5">
    <source>
        <dbReference type="EMBL" id="ACO75589.1"/>
    </source>
</evidence>
<dbReference type="NCBIfam" id="TIGR01760">
    <property type="entry name" value="tape_meas_TP901"/>
    <property type="match status" value="1"/>
</dbReference>
<keyword evidence="3" id="KW-0812">Transmembrane</keyword>
<evidence type="ECO:0000313" key="6">
    <source>
        <dbReference type="Proteomes" id="UP000002010"/>
    </source>
</evidence>
<keyword evidence="2" id="KW-0175">Coiled coil</keyword>
<dbReference type="Pfam" id="PF10145">
    <property type="entry name" value="PhageMin_Tail"/>
    <property type="match status" value="1"/>
</dbReference>
<accession>C1DCH0</accession>
<keyword evidence="1" id="KW-1188">Viral release from host cell</keyword>
<dbReference type="PANTHER" id="PTHR37813:SF1">
    <property type="entry name" value="FELS-2 PROPHAGE PROTEIN"/>
    <property type="match status" value="1"/>
</dbReference>
<evidence type="ECO:0000256" key="1">
    <source>
        <dbReference type="ARBA" id="ARBA00022612"/>
    </source>
</evidence>
<feature type="coiled-coil region" evidence="2">
    <location>
        <begin position="141"/>
        <end position="168"/>
    </location>
</feature>
<gene>
    <name evidence="5" type="ordered locus">LHK_02608</name>
</gene>
<dbReference type="AlphaFoldDB" id="C1DCH0"/>
<dbReference type="RefSeq" id="WP_012698054.1">
    <property type="nucleotide sequence ID" value="NC_012559.1"/>
</dbReference>
<feature type="transmembrane region" description="Helical" evidence="3">
    <location>
        <begin position="682"/>
        <end position="704"/>
    </location>
</feature>
<evidence type="ECO:0000256" key="2">
    <source>
        <dbReference type="SAM" id="Coils"/>
    </source>
</evidence>
<sequence>MALSKNLRLEVILAATDKLTGPLKKAMAGSKGLAAAVRASQTGLKELQGQQQRLTAFRDLSRETKDTAIRLKAARQTLAGLQQQMASAGTVTSSMTRKLATAQAAVSKLSSAHRMQLATLRHNRTELEAQGLSVSKLASHEQRLSRQIDTASQALARQSEQLKRVSDRQKALHAAKGRYDKTLAVRDKVAGAGVATGAAGAAVSLPIVMAVKDYATSENAMLGIAKQVEGARDESGKLTAVYYQMDEALARLSETIPMTKVELAALTEGGARMGVQGQDNLMTFTRTAALASNAMELPADQLGEDLGKISNLYKLPIKNMEALGDAINYLDDNAQSKGGDIINVMQRTAGIVSSVAMKWQDGAALGSTFLSLGSAPEVAATATNAMIRELAIAEMQPKRFMEGLDMLGLKAEALQKGMAIDATGTILKVLDAIKKLPQDKQLTAATQLFGKEYGDDAAKLANNVEEYRRQLKLANSEEAKGSMARESDARNQTLTAQWQMMQNRLFNVNAGMGQMLREPLLEVMNGLSGVLDSVRDWMKANPQLTATLVKLAAVLAVVMVALGGVMLAIAGIAGPFLAARFAMSMLGIQLASGIGILGRLGSAIRFGGGLLKGFFTLLRANPFFAMTTFLAGFVTHFITHWDRLRQMWTQGDWRGIGVFILQGLEAGLNAMTMGLYGTLKRIISGVITLVMNLFGINSPSRVFAQIGEFLMAGLVNGITSGLANVKNAIIHAGEATIGWFKQKLGIHSPSRVFAALGGFTMAGLAQGLDKGQAGPLGAVQNLAGKLTAIGAGVMIGGGLAQADAIRIDNRPPVAMAAPAASGSGDVIQQVFNIYAAPGMDERALTAMVRREVEAAAREKAVRGRSSLKDRE</sequence>